<dbReference type="PANTHER" id="PTHR37418">
    <property type="entry name" value="3-KETO-5-AMINOHEXANOATE CLEAVAGE ENZYME-RELATED"/>
    <property type="match status" value="1"/>
</dbReference>
<dbReference type="RefSeq" id="WP_086046553.1">
    <property type="nucleotide sequence ID" value="NZ_CP017889.1"/>
</dbReference>
<dbReference type="InterPro" id="IPR013785">
    <property type="entry name" value="Aldolase_TIM"/>
</dbReference>
<evidence type="ECO:0000256" key="3">
    <source>
        <dbReference type="ARBA" id="ARBA00022723"/>
    </source>
</evidence>
<dbReference type="Gene3D" id="3.20.20.70">
    <property type="entry name" value="Aldolase class I"/>
    <property type="match status" value="1"/>
</dbReference>
<comment type="cofactor">
    <cofactor evidence="1">
        <name>Zn(2+)</name>
        <dbReference type="ChEBI" id="CHEBI:29105"/>
    </cofactor>
</comment>
<dbReference type="GO" id="GO:0043720">
    <property type="term" value="F:3-keto-5-aminohexanoate cleavage activity"/>
    <property type="evidence" value="ECO:0007669"/>
    <property type="project" value="InterPro"/>
</dbReference>
<sequence length="279" mass="30887">MELENRSIREPIAIIVAPNGARKTKYDHASLPMTTDELVAEAIACQTAGAAMIHLHARDANGRHSLDIDDNMAIYHAVKEAVGQNMMVQLTTEAVGLYSPPQQMALVKAVKPEAASFALRELIPDRASEKEGHAFFHWVAEHNIVSQIILYDATDIERYFQLRDAGVLPKTHQHTLVVLGRYHQAQQSSPWDLRGLNLAHFVEEEIRCAICAFGAREQDCLASAMLLGFDVRVGFENNHVDVAGELAISNEAQVESLRDVAHRFAIPLHSAQSLRSALK</sequence>
<keyword evidence="3" id="KW-0479">Metal-binding</keyword>
<dbReference type="GO" id="GO:0046872">
    <property type="term" value="F:metal ion binding"/>
    <property type="evidence" value="ECO:0007669"/>
    <property type="project" value="UniProtKB-KW"/>
</dbReference>
<organism evidence="5">
    <name type="scientific">Vibrio alginolyticus</name>
    <dbReference type="NCBI Taxonomy" id="663"/>
    <lineage>
        <taxon>Bacteria</taxon>
        <taxon>Pseudomonadati</taxon>
        <taxon>Pseudomonadota</taxon>
        <taxon>Gammaproteobacteria</taxon>
        <taxon>Vibrionales</taxon>
        <taxon>Vibrionaceae</taxon>
        <taxon>Vibrio</taxon>
    </lineage>
</organism>
<dbReference type="PANTHER" id="PTHR37418:SF2">
    <property type="entry name" value="3-KETO-5-AMINOHEXANOATE CLEAVAGE ENZYME"/>
    <property type="match status" value="1"/>
</dbReference>
<keyword evidence="4" id="KW-0862">Zinc</keyword>
<keyword evidence="2 5" id="KW-0808">Transferase</keyword>
<name>A0A1W6U3B3_VIBAL</name>
<evidence type="ECO:0000256" key="2">
    <source>
        <dbReference type="ARBA" id="ARBA00022679"/>
    </source>
</evidence>
<dbReference type="AlphaFoldDB" id="A0A1W6U3B3"/>
<evidence type="ECO:0000256" key="1">
    <source>
        <dbReference type="ARBA" id="ARBA00001947"/>
    </source>
</evidence>
<evidence type="ECO:0000256" key="4">
    <source>
        <dbReference type="ARBA" id="ARBA00022833"/>
    </source>
</evidence>
<accession>A0A1W6U3B3</accession>
<dbReference type="EMBL" id="CP017902">
    <property type="protein sequence ID" value="ARP17510.1"/>
    <property type="molecule type" value="Genomic_DNA"/>
</dbReference>
<reference evidence="5" key="1">
    <citation type="submission" date="2016-10" db="EMBL/GenBank/DDBJ databases">
        <title>The High Quality Genome of Vibrio alginolyticus K01M1.</title>
        <authorList>
            <person name="Wendling C."/>
            <person name="Chibani C.M."/>
            <person name="Hertel R."/>
            <person name="Sproer C."/>
            <person name="Bunk B."/>
            <person name="Overmann J."/>
            <person name="Roth O."/>
            <person name="Liesegang H."/>
        </authorList>
    </citation>
    <scope>NUCLEOTIDE SEQUENCE</scope>
    <source>
        <strain evidence="5">K05K4</strain>
    </source>
</reference>
<dbReference type="EC" id="2.-.-.-" evidence="5"/>
<dbReference type="InterPro" id="IPR008567">
    <property type="entry name" value="BKACE"/>
</dbReference>
<evidence type="ECO:0000313" key="5">
    <source>
        <dbReference type="EMBL" id="ARP17510.1"/>
    </source>
</evidence>
<proteinExistence type="predicted"/>
<dbReference type="Pfam" id="PF05853">
    <property type="entry name" value="BKACE"/>
    <property type="match status" value="1"/>
</dbReference>
<protein>
    <submittedName>
        <fullName evidence="5">3-keto-5-aminohexanoate cleavage enzyme</fullName>
        <ecNumber evidence="5">2.-.-.-</ecNumber>
    </submittedName>
</protein>
<gene>
    <name evidence="5" type="primary">kce</name>
    <name evidence="5" type="ORF">K05K4_06390</name>
</gene>